<evidence type="ECO:0000313" key="2">
    <source>
        <dbReference type="EMBL" id="RFC81377.1"/>
    </source>
</evidence>
<sequence length="160" mass="17345">MATKKGVLGNGTEVWILHGAVPTLTKMNCITELALGDDSQAEVDNTCLEETEVRTNDYGLSTPGEGSFKINTDPKNATHITLLDLADKKELVGIYVGWSDGTTAPTVATGAVDLPEDRTWSWCTAILRKNSVVIGLDALNNHTVPFKRQSKVTDEFKVQP</sequence>
<organism evidence="2 3">
    <name type="scientific">Acinetobacter sichuanensis</name>
    <dbReference type="NCBI Taxonomy" id="2136183"/>
    <lineage>
        <taxon>Bacteria</taxon>
        <taxon>Pseudomonadati</taxon>
        <taxon>Pseudomonadota</taxon>
        <taxon>Gammaproteobacteria</taxon>
        <taxon>Moraxellales</taxon>
        <taxon>Moraxellaceae</taxon>
        <taxon>Acinetobacter</taxon>
    </lineage>
</organism>
<dbReference type="EMBL" id="JBHRSF010000086">
    <property type="protein sequence ID" value="MFC2996790.1"/>
    <property type="molecule type" value="Genomic_DNA"/>
</dbReference>
<dbReference type="EMBL" id="PYIX02000119">
    <property type="protein sequence ID" value="RFC81377.1"/>
    <property type="molecule type" value="Genomic_DNA"/>
</dbReference>
<dbReference type="Proteomes" id="UP000240957">
    <property type="component" value="Unassembled WGS sequence"/>
</dbReference>
<protein>
    <submittedName>
        <fullName evidence="1">Phage tail tube protein</fullName>
    </submittedName>
</protein>
<proteinExistence type="predicted"/>
<keyword evidence="4" id="KW-1185">Reference proteome</keyword>
<comment type="caution">
    <text evidence="2">The sequence shown here is derived from an EMBL/GenBank/DDBJ whole genome shotgun (WGS) entry which is preliminary data.</text>
</comment>
<name>A0A371YIS2_9GAMM</name>
<dbReference type="Pfam" id="PF16460">
    <property type="entry name" value="Phage_TTP_11"/>
    <property type="match status" value="1"/>
</dbReference>
<dbReference type="OrthoDB" id="6039265at2"/>
<reference evidence="1" key="1">
    <citation type="journal article" date="2014" name="Int. J. Syst. Evol. Microbiol.">
        <title>Complete genome of a new Firmicutes species belonging to the dominant human colonic microbiota ('Ruminococcus bicirculans') reveals two chromosomes and a selective capacity to utilize plant glucans.</title>
        <authorList>
            <consortium name="NISC Comparative Sequencing Program"/>
            <person name="Wegmann U."/>
            <person name="Louis P."/>
            <person name="Goesmann A."/>
            <person name="Henrissat B."/>
            <person name="Duncan S.H."/>
            <person name="Flint H.J."/>
        </authorList>
    </citation>
    <scope>NUCLEOTIDE SEQUENCE</scope>
    <source>
        <strain evidence="1">KCTC 62575</strain>
    </source>
</reference>
<dbReference type="InterPro" id="IPR032495">
    <property type="entry name" value="Phage_TTP_11"/>
</dbReference>
<evidence type="ECO:0000313" key="3">
    <source>
        <dbReference type="Proteomes" id="UP000240957"/>
    </source>
</evidence>
<gene>
    <name evidence="1" type="ORF">ACFODO_16285</name>
    <name evidence="2" type="ORF">C9E89_022180</name>
</gene>
<dbReference type="Proteomes" id="UP001595455">
    <property type="component" value="Unassembled WGS sequence"/>
</dbReference>
<reference evidence="4" key="3">
    <citation type="journal article" date="2019" name="Int. J. Syst. Evol. Microbiol.">
        <title>The Global Catalogue of Microorganisms (GCM) 10K type strain sequencing project: providing services to taxonomists for standard genome sequencing and annotation.</title>
        <authorList>
            <consortium name="The Broad Institute Genomics Platform"/>
            <consortium name="The Broad Institute Genome Sequencing Center for Infectious Disease"/>
            <person name="Wu L."/>
            <person name="Ma J."/>
        </authorList>
    </citation>
    <scope>NUCLEOTIDE SEQUENCE [LARGE SCALE GENOMIC DNA]</scope>
    <source>
        <strain evidence="4">KCTC 62575</strain>
    </source>
</reference>
<dbReference type="AlphaFoldDB" id="A0A371YIS2"/>
<accession>A0A371YIS2</accession>
<dbReference type="Gene3D" id="4.10.410.40">
    <property type="match status" value="1"/>
</dbReference>
<evidence type="ECO:0000313" key="4">
    <source>
        <dbReference type="Proteomes" id="UP001595455"/>
    </source>
</evidence>
<dbReference type="RefSeq" id="WP_107010251.1">
    <property type="nucleotide sequence ID" value="NZ_JBHRSF010000086.1"/>
</dbReference>
<evidence type="ECO:0000313" key="1">
    <source>
        <dbReference type="EMBL" id="MFC2996790.1"/>
    </source>
</evidence>
<reference evidence="1" key="4">
    <citation type="submission" date="2024-09" db="EMBL/GenBank/DDBJ databases">
        <authorList>
            <person name="Sun Q."/>
            <person name="Mori K."/>
        </authorList>
    </citation>
    <scope>NUCLEOTIDE SEQUENCE</scope>
    <source>
        <strain evidence="1">KCTC 62575</strain>
    </source>
</reference>
<reference evidence="2 3" key="2">
    <citation type="submission" date="2018-08" db="EMBL/GenBank/DDBJ databases">
        <title>The draft genome of Acinetobacter sichuanensis strain WCHAc060041.</title>
        <authorList>
            <person name="Qin J."/>
            <person name="Feng Y."/>
            <person name="Zong Z."/>
        </authorList>
    </citation>
    <scope>NUCLEOTIDE SEQUENCE [LARGE SCALE GENOMIC DNA]</scope>
    <source>
        <strain evidence="2 3">WCHAc060041</strain>
    </source>
</reference>